<comment type="caution">
    <text evidence="2">The sequence shown here is derived from an EMBL/GenBank/DDBJ whole genome shotgun (WGS) entry which is preliminary data.</text>
</comment>
<dbReference type="Proteomes" id="UP001249851">
    <property type="component" value="Unassembled WGS sequence"/>
</dbReference>
<sequence length="113" mass="12322">MKLLVIIAAVLCGKQVMTQTNNNICGSGTPLPIQLNSLSVSDCRNLNDGKLHISKAAPSHPVCAEGQFKVKPELITGKVSLGLEAEIDLTYYVFGFFRTPFKRTEVLCPSAKW</sequence>
<evidence type="ECO:0000313" key="3">
    <source>
        <dbReference type="Proteomes" id="UP001249851"/>
    </source>
</evidence>
<accession>A0AAD9QDJ0</accession>
<evidence type="ECO:0008006" key="4">
    <source>
        <dbReference type="Google" id="ProtNLM"/>
    </source>
</evidence>
<keyword evidence="1" id="KW-0732">Signal</keyword>
<name>A0AAD9QDJ0_ACRCE</name>
<organism evidence="2 3">
    <name type="scientific">Acropora cervicornis</name>
    <name type="common">Staghorn coral</name>
    <dbReference type="NCBI Taxonomy" id="6130"/>
    <lineage>
        <taxon>Eukaryota</taxon>
        <taxon>Metazoa</taxon>
        <taxon>Cnidaria</taxon>
        <taxon>Anthozoa</taxon>
        <taxon>Hexacorallia</taxon>
        <taxon>Scleractinia</taxon>
        <taxon>Astrocoeniina</taxon>
        <taxon>Acroporidae</taxon>
        <taxon>Acropora</taxon>
    </lineage>
</organism>
<protein>
    <recommendedName>
        <fullName evidence="4">MD-2-related lipid-recognition domain-containing protein</fullName>
    </recommendedName>
</protein>
<keyword evidence="3" id="KW-1185">Reference proteome</keyword>
<reference evidence="2" key="2">
    <citation type="journal article" date="2023" name="Science">
        <title>Genomic signatures of disease resistance in endangered staghorn corals.</title>
        <authorList>
            <person name="Vollmer S.V."/>
            <person name="Selwyn J.D."/>
            <person name="Despard B.A."/>
            <person name="Roesel C.L."/>
        </authorList>
    </citation>
    <scope>NUCLEOTIDE SEQUENCE</scope>
    <source>
        <strain evidence="2">K2</strain>
    </source>
</reference>
<feature type="chain" id="PRO_5042207987" description="MD-2-related lipid-recognition domain-containing protein" evidence="1">
    <location>
        <begin position="19"/>
        <end position="113"/>
    </location>
</feature>
<evidence type="ECO:0000313" key="2">
    <source>
        <dbReference type="EMBL" id="KAK2559288.1"/>
    </source>
</evidence>
<proteinExistence type="predicted"/>
<evidence type="ECO:0000256" key="1">
    <source>
        <dbReference type="SAM" id="SignalP"/>
    </source>
</evidence>
<dbReference type="EMBL" id="JARQWQ010000041">
    <property type="protein sequence ID" value="KAK2559288.1"/>
    <property type="molecule type" value="Genomic_DNA"/>
</dbReference>
<reference evidence="2" key="1">
    <citation type="journal article" date="2023" name="G3 (Bethesda)">
        <title>Whole genome assembly and annotation of the endangered Caribbean coral Acropora cervicornis.</title>
        <authorList>
            <person name="Selwyn J.D."/>
            <person name="Vollmer S.V."/>
        </authorList>
    </citation>
    <scope>NUCLEOTIDE SEQUENCE</scope>
    <source>
        <strain evidence="2">K2</strain>
    </source>
</reference>
<feature type="signal peptide" evidence="1">
    <location>
        <begin position="1"/>
        <end position="18"/>
    </location>
</feature>
<dbReference type="AlphaFoldDB" id="A0AAD9QDJ0"/>
<gene>
    <name evidence="2" type="ORF">P5673_018439</name>
</gene>